<evidence type="ECO:0000313" key="3">
    <source>
        <dbReference type="Proteomes" id="UP000046947"/>
    </source>
</evidence>
<feature type="compositionally biased region" description="Pro residues" evidence="1">
    <location>
        <begin position="1"/>
        <end position="27"/>
    </location>
</feature>
<proteinExistence type="predicted"/>
<name>A0A654TNT8_MYCTX</name>
<protein>
    <submittedName>
        <fullName evidence="2">Uncharacterized protein</fullName>
    </submittedName>
</protein>
<reference evidence="2 3" key="1">
    <citation type="submission" date="2015-03" db="EMBL/GenBank/DDBJ databases">
        <authorList>
            <consortium name="Pathogen Informatics"/>
        </authorList>
    </citation>
    <scope>NUCLEOTIDE SEQUENCE [LARGE SCALE GENOMIC DNA]</scope>
    <source>
        <strain evidence="2 3">H09601792</strain>
    </source>
</reference>
<dbReference type="AlphaFoldDB" id="A0A654TNT8"/>
<organism evidence="2 3">
    <name type="scientific">Mycobacterium tuberculosis</name>
    <dbReference type="NCBI Taxonomy" id="1773"/>
    <lineage>
        <taxon>Bacteria</taxon>
        <taxon>Bacillati</taxon>
        <taxon>Actinomycetota</taxon>
        <taxon>Actinomycetes</taxon>
        <taxon>Mycobacteriales</taxon>
        <taxon>Mycobacteriaceae</taxon>
        <taxon>Mycobacterium</taxon>
        <taxon>Mycobacterium tuberculosis complex</taxon>
    </lineage>
</organism>
<feature type="region of interest" description="Disordered" evidence="1">
    <location>
        <begin position="1"/>
        <end position="43"/>
    </location>
</feature>
<sequence length="207" mass="21634">MPHPTLPNPTLLPPILPPPTLNPPTLPAPRLKSPTLPNPTLPPPRLLNPTFGPTIPTAELKPEIRLLAMLPSNRPNSPTPRPGTAKPLKGSDVVVVEFPEPGSVMIGMLMGPTGIVTSTFSGIAGSTVAGMKTASSRLMDTSIGRISCRIIDFTVDAGEPKEKLSGMDSLTVGNGILSPAMVMGIELPGITIGFSSMPSLKSNKKRV</sequence>
<accession>A0A654TNT8</accession>
<evidence type="ECO:0000256" key="1">
    <source>
        <dbReference type="SAM" id="MobiDB-lite"/>
    </source>
</evidence>
<dbReference type="EMBL" id="CFOH01000394">
    <property type="protein sequence ID" value="CFE54778.1"/>
    <property type="molecule type" value="Genomic_DNA"/>
</dbReference>
<gene>
    <name evidence="2" type="ORF">ERS007688_02385</name>
</gene>
<dbReference type="Proteomes" id="UP000046947">
    <property type="component" value="Unassembled WGS sequence"/>
</dbReference>
<evidence type="ECO:0000313" key="2">
    <source>
        <dbReference type="EMBL" id="CFE54778.1"/>
    </source>
</evidence>